<evidence type="ECO:0000256" key="2">
    <source>
        <dbReference type="ARBA" id="ARBA00023295"/>
    </source>
</evidence>
<dbReference type="Gene3D" id="3.40.50.880">
    <property type="match status" value="1"/>
</dbReference>
<dbReference type="Gene3D" id="3.20.20.80">
    <property type="entry name" value="Glycosidases"/>
    <property type="match status" value="1"/>
</dbReference>
<dbReference type="InterPro" id="IPR029062">
    <property type="entry name" value="Class_I_gatase-like"/>
</dbReference>
<dbReference type="Proteomes" id="UP000229307">
    <property type="component" value="Unassembled WGS sequence"/>
</dbReference>
<evidence type="ECO:0000313" key="4">
    <source>
        <dbReference type="EMBL" id="PIZ16032.1"/>
    </source>
</evidence>
<feature type="non-terminal residue" evidence="4">
    <location>
        <position position="1"/>
    </location>
</feature>
<evidence type="ECO:0000259" key="3">
    <source>
        <dbReference type="Pfam" id="PF00150"/>
    </source>
</evidence>
<dbReference type="GO" id="GO:0004553">
    <property type="term" value="F:hydrolase activity, hydrolyzing O-glycosyl compounds"/>
    <property type="evidence" value="ECO:0007669"/>
    <property type="project" value="InterPro"/>
</dbReference>
<keyword evidence="1" id="KW-0378">Hydrolase</keyword>
<dbReference type="GO" id="GO:0000272">
    <property type="term" value="P:polysaccharide catabolic process"/>
    <property type="evidence" value="ECO:0007669"/>
    <property type="project" value="InterPro"/>
</dbReference>
<dbReference type="SUPFAM" id="SSF51445">
    <property type="entry name" value="(Trans)glycosidases"/>
    <property type="match status" value="1"/>
</dbReference>
<dbReference type="AlphaFoldDB" id="A0A2M7S933"/>
<accession>A0A2M7S933</accession>
<evidence type="ECO:0000313" key="5">
    <source>
        <dbReference type="Proteomes" id="UP000229307"/>
    </source>
</evidence>
<sequence>TLYSGNKTIDAMESGFTVWDENIIKNGIPVTMENNYFRVGEKPFFVCGTNYTGVVFVSNAENPWVLEQDFRKMQDSGLTCIRVLHFGIKNFFPDFLKPKEKVMRRLDALVQLCQKHKVTLLQTVHDWLEVNVSDKDLNAQKEFCRMLSERYKGVPGIRWDIQNEPSWSSYDPRPTPDINREYNTFLAEKYTTAENWQEKWGDEAKGEFGSLKFDAKCGQNWDNIKAYDLRLFRRRLFQRWIDGNFQGLTASRRYNIDVSGAEAYDQVLWENIDATAIHFYDSWKDFPQRLKYADQRYRGIPFGDEEFGQKVHPAWGGSGPATPKVFPPAIDHFLALGHYTLGLGGYGLLNWDWKDMQECLFLWGLNFNDRLVSKPTLTAFRNMSLLFRTLQPVYEAPEVYFVIPDSHRLGAKAEIIERVILNGLKLLISTHLDFGVINEFNLSRLPKTAKVLMYPVPFCPEDTAYSLVRDFVKKGGTLYVSGDISFDDRRRRTRTQRLSELCGVEFQEENYQNISYSTGSAEQVSGAGLVSYQGYPCIKVKPKTARNLGGSVIFENKLGSGRVLYVTDPYELHARENSLYKFFLKWAGVQRNEITPDNPKIHFFRVPLTDGGTAYVMMNADEATQDISFKHGDINLAMTLGRYKSGLVAIAKDGKIFALETSGKIKAGNDIIADFTGQGMAFSLDSEDIRSSSAVVLMPVQAGKFSLKCKENLTVEFGEVRSGKWQVFNVAAGLVPALSISPDQTDCHFLFCAGSEQAKWRAAFEKFVNLE</sequence>
<gene>
    <name evidence="4" type="ORF">COY52_08210</name>
</gene>
<comment type="caution">
    <text evidence="4">The sequence shown here is derived from an EMBL/GenBank/DDBJ whole genome shotgun (WGS) entry which is preliminary data.</text>
</comment>
<dbReference type="InterPro" id="IPR017853">
    <property type="entry name" value="GH"/>
</dbReference>
<dbReference type="Pfam" id="PF00150">
    <property type="entry name" value="Cellulase"/>
    <property type="match status" value="1"/>
</dbReference>
<organism evidence="4 5">
    <name type="scientific">Candidatus Desantisbacteria bacterium CG_4_10_14_0_8_um_filter_48_22</name>
    <dbReference type="NCBI Taxonomy" id="1974543"/>
    <lineage>
        <taxon>Bacteria</taxon>
        <taxon>Candidatus Desantisiibacteriota</taxon>
    </lineage>
</organism>
<dbReference type="InterPro" id="IPR001547">
    <property type="entry name" value="Glyco_hydro_5"/>
</dbReference>
<proteinExistence type="predicted"/>
<reference evidence="5" key="1">
    <citation type="submission" date="2017-09" db="EMBL/GenBank/DDBJ databases">
        <title>Depth-based differentiation of microbial function through sediment-hosted aquifers and enrichment of novel symbionts in the deep terrestrial subsurface.</title>
        <authorList>
            <person name="Probst A.J."/>
            <person name="Ladd B."/>
            <person name="Jarett J.K."/>
            <person name="Geller-Mcgrath D.E."/>
            <person name="Sieber C.M.K."/>
            <person name="Emerson J.B."/>
            <person name="Anantharaman K."/>
            <person name="Thomas B.C."/>
            <person name="Malmstrom R."/>
            <person name="Stieglmeier M."/>
            <person name="Klingl A."/>
            <person name="Woyke T."/>
            <person name="Ryan C.M."/>
            <person name="Banfield J.F."/>
        </authorList>
    </citation>
    <scope>NUCLEOTIDE SEQUENCE [LARGE SCALE GENOMIC DNA]</scope>
</reference>
<dbReference type="EMBL" id="PFMR01000215">
    <property type="protein sequence ID" value="PIZ16032.1"/>
    <property type="molecule type" value="Genomic_DNA"/>
</dbReference>
<keyword evidence="2" id="KW-0326">Glycosidase</keyword>
<evidence type="ECO:0000256" key="1">
    <source>
        <dbReference type="ARBA" id="ARBA00022801"/>
    </source>
</evidence>
<protein>
    <recommendedName>
        <fullName evidence="3">Glycoside hydrolase family 5 domain-containing protein</fullName>
    </recommendedName>
</protein>
<name>A0A2M7S933_9BACT</name>
<feature type="domain" description="Glycoside hydrolase family 5" evidence="3">
    <location>
        <begin position="65"/>
        <end position="168"/>
    </location>
</feature>